<evidence type="ECO:0000256" key="1">
    <source>
        <dbReference type="SAM" id="MobiDB-lite"/>
    </source>
</evidence>
<dbReference type="Proteomes" id="UP000823775">
    <property type="component" value="Unassembled WGS sequence"/>
</dbReference>
<dbReference type="InterPro" id="IPR046796">
    <property type="entry name" value="Transposase_32_dom"/>
</dbReference>
<feature type="region of interest" description="Disordered" evidence="1">
    <location>
        <begin position="152"/>
        <end position="186"/>
    </location>
</feature>
<dbReference type="EMBL" id="JACEIK010006131">
    <property type="protein sequence ID" value="MCE2055129.1"/>
    <property type="molecule type" value="Genomic_DNA"/>
</dbReference>
<evidence type="ECO:0000313" key="3">
    <source>
        <dbReference type="EMBL" id="MCE2055129.1"/>
    </source>
</evidence>
<proteinExistence type="predicted"/>
<dbReference type="Pfam" id="PF20167">
    <property type="entry name" value="Transposase_32"/>
    <property type="match status" value="1"/>
</dbReference>
<comment type="caution">
    <text evidence="3">The sequence shown here is derived from an EMBL/GenBank/DDBJ whole genome shotgun (WGS) entry which is preliminary data.</text>
</comment>
<organism evidence="3 4">
    <name type="scientific">Datura stramonium</name>
    <name type="common">Jimsonweed</name>
    <name type="synonym">Common thornapple</name>
    <dbReference type="NCBI Taxonomy" id="4076"/>
    <lineage>
        <taxon>Eukaryota</taxon>
        <taxon>Viridiplantae</taxon>
        <taxon>Streptophyta</taxon>
        <taxon>Embryophyta</taxon>
        <taxon>Tracheophyta</taxon>
        <taxon>Spermatophyta</taxon>
        <taxon>Magnoliopsida</taxon>
        <taxon>eudicotyledons</taxon>
        <taxon>Gunneridae</taxon>
        <taxon>Pentapetalae</taxon>
        <taxon>asterids</taxon>
        <taxon>lamiids</taxon>
        <taxon>Solanales</taxon>
        <taxon>Solanaceae</taxon>
        <taxon>Solanoideae</taxon>
        <taxon>Datureae</taxon>
        <taxon>Datura</taxon>
    </lineage>
</organism>
<feature type="domain" description="Putative plant transposon protein" evidence="2">
    <location>
        <begin position="8"/>
        <end position="140"/>
    </location>
</feature>
<sequence>MDDFPCLPMVKVRGVEVEITPNKINALFWEDKIDSATEFAERVLTKEDQFGWVACIIANDQPLWATMGGDILRKDVKFEVKLWLEYLYSCIISSKNDQRVNLEIAILIAFIMSGVHINFGSATTGVIVIDMRRDTDAPQNKRKWLQAWETTEGSSSHGIDETSIAPYLNMPNPEMSGEKSPLSSLR</sequence>
<accession>A0ABS8W2T7</accession>
<evidence type="ECO:0000313" key="4">
    <source>
        <dbReference type="Proteomes" id="UP000823775"/>
    </source>
</evidence>
<reference evidence="3 4" key="1">
    <citation type="journal article" date="2021" name="BMC Genomics">
        <title>Datura genome reveals duplications of psychoactive alkaloid biosynthetic genes and high mutation rate following tissue culture.</title>
        <authorList>
            <person name="Rajewski A."/>
            <person name="Carter-House D."/>
            <person name="Stajich J."/>
            <person name="Litt A."/>
        </authorList>
    </citation>
    <scope>NUCLEOTIDE SEQUENCE [LARGE SCALE GENOMIC DNA]</scope>
    <source>
        <strain evidence="3">AR-01</strain>
    </source>
</reference>
<evidence type="ECO:0000259" key="2">
    <source>
        <dbReference type="Pfam" id="PF20167"/>
    </source>
</evidence>
<name>A0ABS8W2T7_DATST</name>
<keyword evidence="4" id="KW-1185">Reference proteome</keyword>
<gene>
    <name evidence="3" type="ORF">HAX54_042038</name>
</gene>
<protein>
    <recommendedName>
        <fullName evidence="2">Putative plant transposon protein domain-containing protein</fullName>
    </recommendedName>
</protein>